<proteinExistence type="predicted"/>
<evidence type="ECO:0000259" key="2">
    <source>
        <dbReference type="PROSITE" id="PS50853"/>
    </source>
</evidence>
<dbReference type="Proteomes" id="UP001597112">
    <property type="component" value="Unassembled WGS sequence"/>
</dbReference>
<comment type="caution">
    <text evidence="3">The sequence shown here is derived from an EMBL/GenBank/DDBJ whole genome shotgun (WGS) entry which is preliminary data.</text>
</comment>
<keyword evidence="4" id="KW-1185">Reference proteome</keyword>
<evidence type="ECO:0000313" key="4">
    <source>
        <dbReference type="Proteomes" id="UP001597112"/>
    </source>
</evidence>
<protein>
    <submittedName>
        <fullName evidence="3">Fibronectin type III domain-containing protein</fullName>
    </submittedName>
</protein>
<dbReference type="SUPFAM" id="SSF49265">
    <property type="entry name" value="Fibronectin type III"/>
    <property type="match status" value="1"/>
</dbReference>
<evidence type="ECO:0000256" key="1">
    <source>
        <dbReference type="SAM" id="SignalP"/>
    </source>
</evidence>
<organism evidence="3 4">
    <name type="scientific">Ohtaekwangia kribbensis</name>
    <dbReference type="NCBI Taxonomy" id="688913"/>
    <lineage>
        <taxon>Bacteria</taxon>
        <taxon>Pseudomonadati</taxon>
        <taxon>Bacteroidota</taxon>
        <taxon>Cytophagia</taxon>
        <taxon>Cytophagales</taxon>
        <taxon>Fulvivirgaceae</taxon>
        <taxon>Ohtaekwangia</taxon>
    </lineage>
</organism>
<feature type="domain" description="Fibronectin type-III" evidence="2">
    <location>
        <begin position="288"/>
        <end position="382"/>
    </location>
</feature>
<dbReference type="EMBL" id="JBHTKA010000001">
    <property type="protein sequence ID" value="MFD0998206.1"/>
    <property type="molecule type" value="Genomic_DNA"/>
</dbReference>
<feature type="signal peptide" evidence="1">
    <location>
        <begin position="1"/>
        <end position="24"/>
    </location>
</feature>
<dbReference type="InterPro" id="IPR013783">
    <property type="entry name" value="Ig-like_fold"/>
</dbReference>
<name>A0ABW3JZ42_9BACT</name>
<reference evidence="4" key="1">
    <citation type="journal article" date="2019" name="Int. J. Syst. Evol. Microbiol.">
        <title>The Global Catalogue of Microorganisms (GCM) 10K type strain sequencing project: providing services to taxonomists for standard genome sequencing and annotation.</title>
        <authorList>
            <consortium name="The Broad Institute Genomics Platform"/>
            <consortium name="The Broad Institute Genome Sequencing Center for Infectious Disease"/>
            <person name="Wu L."/>
            <person name="Ma J."/>
        </authorList>
    </citation>
    <scope>NUCLEOTIDE SEQUENCE [LARGE SCALE GENOMIC DNA]</scope>
    <source>
        <strain evidence="4">CCUG 58938</strain>
    </source>
</reference>
<dbReference type="RefSeq" id="WP_377574511.1">
    <property type="nucleotide sequence ID" value="NZ_JBHTKA010000001.1"/>
</dbReference>
<sequence length="1849" mass="205509">MARMLKRYWFYIVLFSTLVLQAKAQTTYPIQVNANLLPPYSAYLSDYYSGTREKLTLTLINRDQFKPTLNVRLRMIITAPGGLRLQTNEQAFIEPLIVENGSPVRLTQDDLAPYFQPQNLITQGYMASGKFPEGMVEFCFQAVEAYTGQALSLSTCTRAWITSQKPPLLSLPRNNESIVFREPLNVLFQWTPLHQGLAQVEYEFILKELWDNGMTPQAAFPYAPEIYRETTRSTSLVYGAMQPPLLAGKRYAWCIRAQARDGMDAVNLFQNDGYSEIRWFTLQDNCLPPEFVLATAEKKRLNVEWTALPEHIGFSVSYRVIKARSSDGKVDPSEWKEQQSQEPKVILYGLQSGGTYEYRVASYCMAGQPVYSPIFSITLPETDSARLAQCGIMPDVNLTNKEPIKELKTGEIIMANDYPVTVTKISGANGIYTGEGWTIVPWLNDAKIAVQFTSITVNTDKQMINGYIDAKYDKNEGQIANLDDVFEGGFDVGTVKTGITKVDHIVDFSIPGVEAFSLNEEGELVITDAEGEPHTITPANNEGQGNEGNKVVVFPMTVQDKDGNVYQVEKVVEKDATGKEVEKAKATYVGKVGTPLAEGSFDPSQLNGDKAIVTFAKGDGIYGFDTWLDYYDNVSLIEGKYQKLYTDYYAPWKLVPAGKTDKVQATIVITDKNIKPEQVIFKTPKGTEYKATYENGIYKLQLAAGPAGDVQELYALYPNGKDKYYTLGKLNIVSYELQRQKVVLVPVNNVPVSKDAIQKALQDIYGPVGVTWDVVLDDNFNYTENYRLMEKSTGLSTYNEDMRALNDAYKSARADKFDKAANYLFFLKATGSEQVNDRDATGFMPRGSQFGYIFTSEIKDANEAVTVAHELGHGRWKLFHTFDEHYGGYKKGETDNVMDYNNGLHVAKWQWDIMNDPAMLVSIFEGDAASAYRDKLAYRCLPVSLTKIADSEYYYTLDKKVILLNSKYEPYAFVGEGDTNGNYKGALAIIRRKSDGKLYYPAKENEKYPLYYARTSSGGLDVDDKFTDFVEGNNVTPTVVKVGNDCSYTIQRKGSADVVGKADKCNCFNSGGDGNGGQGEFKIIDKTGENIDLASISDLLSGKLSYTDVRLGELQTKVAHLYLTSYKNPSAIQEVMDAKVPEGILKLWIHKTNDNKWIVKGGVDQTRLDDIYKNKFRASYSFDINKALESASSDLKAVATATYKIADWLSSKISTLYVPESWWNCNNTEEFGITPDDPRYFNPPWFVNVVKIILSPTDIVVDSYIKNMIPEDNTSLAKLKEMSIADMKFALAVGVWDGLVGLISALPDALKLATMNFADDPGAQKSAAAIGKLIDEKGGGVIGTGRMILGSIADQFDANKPCVLAHSIGQVGFDIVVAIFTAGSGTAASRFGSTIRTIVTTLDKLDVLGNVVGGIAGAGLKVAFKGTSKVMTFTVRGGVKLIEATIDNGKYVIKVFKAAGTAASEIDWSLVRVAQMIGPNGERINVPMLMNPADQMENAIYRIKEILKDENGVEIKNDKGESLAQVENTTTKESDIAVVKGVTKTLAERLSEFKGIAKKIDAFNDAAKRQKFLDDFNNATDDILHKLDANDGALVDTWDIINNKPSLRLKIEVLEALLKLKKNPHLAKSGVGINDKLLSEINGWQWGDGLSNTAKASYEEVINNIDRFVTTLGNNGIECSNCNRLWEIFKTGSNTDKQAAFWIMEDVASDAKTFAKKKLTLEHDVTKSNGKGGRIDLITDDTPPLFVEYKWYGGSDGVAKDLFVDEFIRRDLNSITDLSQLQWRIKGNKLTKDKVVEYITGAQSEITAAMRQIFESYRVKKKYSKAITTNARLIEFLKSNDEWFSEIFK</sequence>
<dbReference type="PROSITE" id="PS50853">
    <property type="entry name" value="FN3"/>
    <property type="match status" value="1"/>
</dbReference>
<gene>
    <name evidence="3" type="ORF">ACFQ21_02770</name>
</gene>
<accession>A0ABW3JZ42</accession>
<dbReference type="Gene3D" id="2.60.40.10">
    <property type="entry name" value="Immunoglobulins"/>
    <property type="match status" value="1"/>
</dbReference>
<keyword evidence="1" id="KW-0732">Signal</keyword>
<dbReference type="InterPro" id="IPR003961">
    <property type="entry name" value="FN3_dom"/>
</dbReference>
<dbReference type="InterPro" id="IPR036116">
    <property type="entry name" value="FN3_sf"/>
</dbReference>
<dbReference type="CDD" id="cd00063">
    <property type="entry name" value="FN3"/>
    <property type="match status" value="1"/>
</dbReference>
<feature type="chain" id="PRO_5046165093" evidence="1">
    <location>
        <begin position="25"/>
        <end position="1849"/>
    </location>
</feature>
<evidence type="ECO:0000313" key="3">
    <source>
        <dbReference type="EMBL" id="MFD0998206.1"/>
    </source>
</evidence>